<protein>
    <submittedName>
        <fullName evidence="1">Uncharacterized protein</fullName>
    </submittedName>
</protein>
<keyword evidence="2" id="KW-1185">Reference proteome</keyword>
<organism evidence="1 2">
    <name type="scientific">Naganishia cerealis</name>
    <dbReference type="NCBI Taxonomy" id="610337"/>
    <lineage>
        <taxon>Eukaryota</taxon>
        <taxon>Fungi</taxon>
        <taxon>Dikarya</taxon>
        <taxon>Basidiomycota</taxon>
        <taxon>Agaricomycotina</taxon>
        <taxon>Tremellomycetes</taxon>
        <taxon>Filobasidiales</taxon>
        <taxon>Filobasidiaceae</taxon>
        <taxon>Naganishia</taxon>
    </lineage>
</organism>
<comment type="caution">
    <text evidence="1">The sequence shown here is derived from an EMBL/GenBank/DDBJ whole genome shotgun (WGS) entry which is preliminary data.</text>
</comment>
<accession>A0ACC2VT29</accession>
<reference evidence="1" key="1">
    <citation type="submission" date="2023-04" db="EMBL/GenBank/DDBJ databases">
        <title>Draft Genome sequencing of Naganishia species isolated from polar environments using Oxford Nanopore Technology.</title>
        <authorList>
            <person name="Leo P."/>
            <person name="Venkateswaran K."/>
        </authorList>
    </citation>
    <scope>NUCLEOTIDE SEQUENCE</scope>
    <source>
        <strain evidence="1">MNA-CCFEE 5261</strain>
    </source>
</reference>
<sequence>MAHPRQAGPSRGRGRGRGGGRGGGPRLPSLLSDELGVPRAKKPHEAAPRSNGKRAAPPAGDVQRKRKREGEPDARRATHHRRHNDDDEAEEKEGDDDDEQRGLPPVAKVSIPQGSGFRTKVSSNASTPLARLLAAQHPTSSPSPTAAAPADAEPSKKRKKTASRGREDEAPLDISIMGGKYSSLAGPGGGGGKKSQAELDEDAEIAWLEYQLRKGKGKGKAGAGGDDDLEDDGLDDLLNFADTIVPFGEADDEDGDEAGDGLEEDEEDLEMDDDVSASEHDDEEEEEPLDAFYTSDSDNEGDEASATTAALTKTNTNRNASLLDAPTPNAPAFPETAVPPSTINLRESTPASAGQEAGKYVPPHVRALLAAAAPENAGKVEKTQEQVKLERRMQGLLNKSVTRPGPPRSASSSTPRGGIQLSEANIESIVNEVEALYRDHSRNSVTSTITELVINLVSDRANLLDSFVILYAALLAALYKVKGLEFGAHVIQTLVLKYKALVDQLQGTSEEEAQAGKQPLNVLTLIAELYNFQVISCRLIYDLIRGFIENLVPQGQEVTTGVEFPVEGLLKVLRDGVLMFISFGGSVASGSQLRMDDPTSLKDIVQLVQQKTAGQESKMTTRSKFMVETLVNVKNNKMRAIPGGEIAAESTQKMKRFLGGLTKKKHILAHEPIRVSLDDLLNAETKGKWWLVGAAWAGNPLVDRQKEQEAAKVKEAAVTAGKKKVVMPISNDNDEDDELDLLGMDNTEELIKLARKQGMNTDIRRSIFIIMMTSDDYVHACDRLSALKFNETQQRDFVRVALHCCGVETQYNPYYTLILQNLCESSFSHRFTFQYAMWDFLREMGETDVGGAAVINSGGHSGTMGFGTDNKVSKTRIANLAKMCGWLIAKGAVDLTIFKPVDFTNLQPKTKTFFRTTITYIFLGVRTESPLFKLPSSKTSKSGKSVSTQAIEDARDLLRATFQKSLAHTSLAQGMNFFLRGSEMKKVVNGDLLEEIGDEGRAVVKDGLKVAKEVVVVAA</sequence>
<dbReference type="EMBL" id="JASBWR010000054">
    <property type="protein sequence ID" value="KAJ9102045.1"/>
    <property type="molecule type" value="Genomic_DNA"/>
</dbReference>
<dbReference type="Proteomes" id="UP001241377">
    <property type="component" value="Unassembled WGS sequence"/>
</dbReference>
<gene>
    <name evidence="1" type="ORF">QFC19_004973</name>
</gene>
<proteinExistence type="predicted"/>
<name>A0ACC2VT29_9TREE</name>
<evidence type="ECO:0000313" key="1">
    <source>
        <dbReference type="EMBL" id="KAJ9102045.1"/>
    </source>
</evidence>
<evidence type="ECO:0000313" key="2">
    <source>
        <dbReference type="Proteomes" id="UP001241377"/>
    </source>
</evidence>